<dbReference type="PROSITE" id="PS51208">
    <property type="entry name" value="AUTOTRANSPORTER"/>
    <property type="match status" value="1"/>
</dbReference>
<evidence type="ECO:0000256" key="1">
    <source>
        <dbReference type="ARBA" id="ARBA00011073"/>
    </source>
</evidence>
<evidence type="ECO:0000313" key="9">
    <source>
        <dbReference type="EMBL" id="SEG29350.1"/>
    </source>
</evidence>
<name>A0A1H5YZX9_9HYPH</name>
<evidence type="ECO:0000256" key="2">
    <source>
        <dbReference type="ARBA" id="ARBA00022670"/>
    </source>
</evidence>
<evidence type="ECO:0000313" key="10">
    <source>
        <dbReference type="Proteomes" id="UP000236743"/>
    </source>
</evidence>
<keyword evidence="10" id="KW-1185">Reference proteome</keyword>
<feature type="active site" description="Charge relay system" evidence="6">
    <location>
        <position position="71"/>
    </location>
</feature>
<dbReference type="NCBIfam" id="TIGR01414">
    <property type="entry name" value="autotrans_barl"/>
    <property type="match status" value="1"/>
</dbReference>
<dbReference type="GO" id="GO:0019867">
    <property type="term" value="C:outer membrane"/>
    <property type="evidence" value="ECO:0007669"/>
    <property type="project" value="InterPro"/>
</dbReference>
<feature type="chain" id="PRO_5009291119" evidence="7">
    <location>
        <begin position="23"/>
        <end position="946"/>
    </location>
</feature>
<dbReference type="SUPFAM" id="SSF103515">
    <property type="entry name" value="Autotransporter"/>
    <property type="match status" value="1"/>
</dbReference>
<feature type="domain" description="Autotransporter" evidence="8">
    <location>
        <begin position="667"/>
        <end position="946"/>
    </location>
</feature>
<dbReference type="InterPro" id="IPR034061">
    <property type="entry name" value="Peptidases_S8_Autotransporter"/>
</dbReference>
<dbReference type="InterPro" id="IPR023828">
    <property type="entry name" value="Peptidase_S8_Ser-AS"/>
</dbReference>
<keyword evidence="3 7" id="KW-0732">Signal</keyword>
<gene>
    <name evidence="9" type="ORF">SAMN04488115_104171</name>
</gene>
<dbReference type="PROSITE" id="PS00136">
    <property type="entry name" value="SUBTILASE_ASP"/>
    <property type="match status" value="1"/>
</dbReference>
<dbReference type="Gene3D" id="2.40.128.130">
    <property type="entry name" value="Autotransporter beta-domain"/>
    <property type="match status" value="1"/>
</dbReference>
<evidence type="ECO:0000259" key="8">
    <source>
        <dbReference type="PROSITE" id="PS51208"/>
    </source>
</evidence>
<feature type="signal peptide" evidence="7">
    <location>
        <begin position="1"/>
        <end position="22"/>
    </location>
</feature>
<keyword evidence="5 6" id="KW-0720">Serine protease</keyword>
<evidence type="ECO:0000256" key="7">
    <source>
        <dbReference type="SAM" id="SignalP"/>
    </source>
</evidence>
<dbReference type="GO" id="GO:0006508">
    <property type="term" value="P:proteolysis"/>
    <property type="evidence" value="ECO:0007669"/>
    <property type="project" value="UniProtKB-KW"/>
</dbReference>
<protein>
    <submittedName>
        <fullName evidence="9">Subtilase-type serine protease</fullName>
    </submittedName>
</protein>
<dbReference type="InterPro" id="IPR036852">
    <property type="entry name" value="Peptidase_S8/S53_dom_sf"/>
</dbReference>
<dbReference type="Pfam" id="PF03797">
    <property type="entry name" value="Autotransporter"/>
    <property type="match status" value="1"/>
</dbReference>
<organism evidence="9 10">
    <name type="scientific">Bosea lathyri</name>
    <dbReference type="NCBI Taxonomy" id="1036778"/>
    <lineage>
        <taxon>Bacteria</taxon>
        <taxon>Pseudomonadati</taxon>
        <taxon>Pseudomonadota</taxon>
        <taxon>Alphaproteobacteria</taxon>
        <taxon>Hyphomicrobiales</taxon>
        <taxon>Boseaceae</taxon>
        <taxon>Bosea</taxon>
    </lineage>
</organism>
<evidence type="ECO:0000256" key="3">
    <source>
        <dbReference type="ARBA" id="ARBA00022729"/>
    </source>
</evidence>
<dbReference type="AlphaFoldDB" id="A0A1H5YZX9"/>
<dbReference type="InterPro" id="IPR023827">
    <property type="entry name" value="Peptidase_S8_Asp-AS"/>
</dbReference>
<dbReference type="PANTHER" id="PTHR43806:SF11">
    <property type="entry name" value="CEREVISIN-RELATED"/>
    <property type="match status" value="1"/>
</dbReference>
<dbReference type="RefSeq" id="WP_103872622.1">
    <property type="nucleotide sequence ID" value="NZ_FNUY01000004.1"/>
</dbReference>
<dbReference type="Pfam" id="PF00082">
    <property type="entry name" value="Peptidase_S8"/>
    <property type="match status" value="1"/>
</dbReference>
<keyword evidence="2 6" id="KW-0645">Protease</keyword>
<accession>A0A1H5YZX9</accession>
<evidence type="ECO:0000256" key="5">
    <source>
        <dbReference type="ARBA" id="ARBA00022825"/>
    </source>
</evidence>
<proteinExistence type="inferred from homology"/>
<keyword evidence="4 6" id="KW-0378">Hydrolase</keyword>
<dbReference type="Proteomes" id="UP000236743">
    <property type="component" value="Unassembled WGS sequence"/>
</dbReference>
<dbReference type="PRINTS" id="PR00723">
    <property type="entry name" value="SUBTILISIN"/>
</dbReference>
<dbReference type="NCBIfam" id="TIGR02601">
    <property type="entry name" value="autotrns_rpt"/>
    <property type="match status" value="1"/>
</dbReference>
<feature type="active site" description="Charge relay system" evidence="6">
    <location>
        <position position="288"/>
    </location>
</feature>
<dbReference type="GO" id="GO:0004252">
    <property type="term" value="F:serine-type endopeptidase activity"/>
    <property type="evidence" value="ECO:0007669"/>
    <property type="project" value="UniProtKB-UniRule"/>
</dbReference>
<dbReference type="PROSITE" id="PS00138">
    <property type="entry name" value="SUBTILASE_SER"/>
    <property type="match status" value="1"/>
</dbReference>
<dbReference type="InterPro" id="IPR015500">
    <property type="entry name" value="Peptidase_S8_subtilisin-rel"/>
</dbReference>
<dbReference type="InterPro" id="IPR005546">
    <property type="entry name" value="Autotransporte_beta"/>
</dbReference>
<dbReference type="Gene3D" id="3.40.50.200">
    <property type="entry name" value="Peptidase S8/S53 domain"/>
    <property type="match status" value="1"/>
</dbReference>
<dbReference type="PROSITE" id="PS51892">
    <property type="entry name" value="SUBTILASE"/>
    <property type="match status" value="1"/>
</dbReference>
<dbReference type="CDD" id="cd04848">
    <property type="entry name" value="Peptidases_S8_Autotransporter_serine_protease_like"/>
    <property type="match status" value="1"/>
</dbReference>
<dbReference type="SUPFAM" id="SSF52743">
    <property type="entry name" value="Subtilisin-like"/>
    <property type="match status" value="1"/>
</dbReference>
<reference evidence="9 10" key="1">
    <citation type="submission" date="2016-10" db="EMBL/GenBank/DDBJ databases">
        <authorList>
            <person name="de Groot N.N."/>
        </authorList>
    </citation>
    <scope>NUCLEOTIDE SEQUENCE [LARGE SCALE GENOMIC DNA]</scope>
    <source>
        <strain evidence="9 10">DSM 26656</strain>
    </source>
</reference>
<feature type="active site" description="Charge relay system" evidence="6">
    <location>
        <position position="104"/>
    </location>
</feature>
<evidence type="ECO:0000256" key="4">
    <source>
        <dbReference type="ARBA" id="ARBA00022801"/>
    </source>
</evidence>
<dbReference type="InterPro" id="IPR013425">
    <property type="entry name" value="Autotrns_rpt"/>
</dbReference>
<dbReference type="OrthoDB" id="9804931at2"/>
<sequence>MNLLPKATVAALLLSTAVNGFAAAQSSGLLTDPNNWRTPEYYAQWGLEAIRAAEAYARGVDGTGVMIGVVDSGIFAGHSEFVGRYAGGYDHVADTPLATDPVGHGTGVASVISANRDGSGMHGVAPGATIINARVFDQDGVPASISSFVAALDGLVARGVRVVNNSWGSFDPITSSTQSELAQSRELPGYRRAVASGALLVWSAGNEERTQPSIQAGLPHLFPELERGWLAVVAYAPGYEPLYTNRCGVAKNWCLTAPGGGDWWGEFPDDPIVVADKNGGYTKVNGTSFAAPHVSGAAALVWQMFPFFSADQVRQTLLGTARDIGPAGVDAIYGYGMLDVGKAVLGPGRFDWGDFIVEQPGGIAFFENDIVGAGGLVKHGHGELVLTGHSAYAGATRVEGGFLSVFGSIVSPTSIAPAGTLAGTGLITGTVTNAGAVWAGDNRGVGTLTINGNYVQQAGGLLIQQISPAGALNHVAVTGTANLAGWVALTGGPQLLPRALTMPVLTADQGLTGRFEGVEGPFGDGSAPFIQASLRYQPNTAHLDIQTLPFDAPGICASANQCAVGHALESGLAGADRDLRGVAGLLQAAGTHEGARRALAGLSGEVHAGLSTLALGGSAPFGAMISQRLSALRSGQAEPTIGDAPLAYASSAATNPAAAMLMRLPSQPPAPNSAWARGYGVIGKLGGDANAGSADYRGGGVIGGFDRQITPSFLAGFSLGYSSTDTDFRQFSGKSGIKAYEGAFYGSYSSGKLRLDGLLGYGRLNFATERNISFGGLSRQAKAEYDGDRFTGALEAGYAFDLGWSTVEPLAALRYTYLRQDGFSETGAGSIGLTAAGQTASSLLGSLGLRLAREWELGEGRFAIEARARWQHELLDDAVLLDTAFIGAPAATFPVRSAQIASDSAILGLGLSARTNGNLSLFADYDVRLNTDITSHAVTAGLRASW</sequence>
<dbReference type="EMBL" id="FNUY01000004">
    <property type="protein sequence ID" value="SEG29350.1"/>
    <property type="molecule type" value="Genomic_DNA"/>
</dbReference>
<dbReference type="InterPro" id="IPR036709">
    <property type="entry name" value="Autotransporte_beta_dom_sf"/>
</dbReference>
<dbReference type="SMART" id="SM00869">
    <property type="entry name" value="Autotransporter"/>
    <property type="match status" value="1"/>
</dbReference>
<comment type="similarity">
    <text evidence="1 6">Belongs to the peptidase S8 family.</text>
</comment>
<dbReference type="PROSITE" id="PS00137">
    <property type="entry name" value="SUBTILASE_HIS"/>
    <property type="match status" value="1"/>
</dbReference>
<dbReference type="PANTHER" id="PTHR43806">
    <property type="entry name" value="PEPTIDASE S8"/>
    <property type="match status" value="1"/>
</dbReference>
<evidence type="ECO:0000256" key="6">
    <source>
        <dbReference type="PROSITE-ProRule" id="PRU01240"/>
    </source>
</evidence>
<dbReference type="InterPro" id="IPR006315">
    <property type="entry name" value="OM_autotransptr_brl_dom"/>
</dbReference>
<dbReference type="InterPro" id="IPR050131">
    <property type="entry name" value="Peptidase_S8_subtilisin-like"/>
</dbReference>
<dbReference type="InterPro" id="IPR022398">
    <property type="entry name" value="Peptidase_S8_His-AS"/>
</dbReference>
<dbReference type="InterPro" id="IPR000209">
    <property type="entry name" value="Peptidase_S8/S53_dom"/>
</dbReference>